<protein>
    <submittedName>
        <fullName evidence="2">F-box domain-containing protein</fullName>
    </submittedName>
</protein>
<dbReference type="InterPro" id="IPR032675">
    <property type="entry name" value="LRR_dom_sf"/>
</dbReference>
<keyword evidence="3" id="KW-1185">Reference proteome</keyword>
<dbReference type="Proteomes" id="UP000636479">
    <property type="component" value="Unassembled WGS sequence"/>
</dbReference>
<dbReference type="AlphaFoldDB" id="A0A8H6SQP4"/>
<name>A0A8H6SQP4_9AGAR</name>
<dbReference type="PANTHER" id="PTHR38926:SF5">
    <property type="entry name" value="F-BOX AND LEUCINE-RICH REPEAT PROTEIN 6"/>
    <property type="match status" value="1"/>
</dbReference>
<evidence type="ECO:0000256" key="1">
    <source>
        <dbReference type="SAM" id="MobiDB-lite"/>
    </source>
</evidence>
<dbReference type="PANTHER" id="PTHR38926">
    <property type="entry name" value="F-BOX DOMAIN CONTAINING PROTEIN, EXPRESSED"/>
    <property type="match status" value="1"/>
</dbReference>
<reference evidence="2" key="1">
    <citation type="submission" date="2020-05" db="EMBL/GenBank/DDBJ databases">
        <title>Mycena genomes resolve the evolution of fungal bioluminescence.</title>
        <authorList>
            <person name="Tsai I.J."/>
        </authorList>
    </citation>
    <scope>NUCLEOTIDE SEQUENCE</scope>
    <source>
        <strain evidence="2">171206Taipei</strain>
    </source>
</reference>
<dbReference type="SUPFAM" id="SSF52047">
    <property type="entry name" value="RNI-like"/>
    <property type="match status" value="1"/>
</dbReference>
<evidence type="ECO:0000313" key="3">
    <source>
        <dbReference type="Proteomes" id="UP000636479"/>
    </source>
</evidence>
<sequence length="468" mass="52760">MVGFNALPLELTTRIFRACISKYKGEPDLVDRRQAPRLLTNVCSTWRRIAISTPVLWSSLHIDFDSIERMPNFYKLVELWLSRAGNHALDISIKGCLHADDSDPGDREDYGIEEFFAIFVPHIQHIRVFSVFLSIDDLSLLEDRVENNKFLMLEELELGMNIEDIEDEEIEWIDTSLFRSATKLRELDIQFLPLSFFKGPLRQITDFSAQGYNPQEARDALARLPGVMRFGLDECRSSVSIGRVKPLVHSTLKHLNLTLEWSNMKSQTTILQRLTLPSLEDLRLEHPAAVGNVLKEFLARSSWPALKTLHLTPLAQHAPLQLEVFHKLTSLEELVICRPKTNDLKVFCEKFGSDPAFLPKIVRLTIDFRTQKSDAQAADPASALQFISKAATNRVALKPSWSLRTLRVKWEPQLTGTLAEEHLGALEALNKKGIVACIGANTSNADTASSDSGDHDSGVEEDSDSEME</sequence>
<proteinExistence type="predicted"/>
<comment type="caution">
    <text evidence="2">The sequence shown here is derived from an EMBL/GenBank/DDBJ whole genome shotgun (WGS) entry which is preliminary data.</text>
</comment>
<dbReference type="RefSeq" id="XP_037220200.1">
    <property type="nucleotide sequence ID" value="XM_037364556.1"/>
</dbReference>
<evidence type="ECO:0000313" key="2">
    <source>
        <dbReference type="EMBL" id="KAF7302200.1"/>
    </source>
</evidence>
<organism evidence="2 3">
    <name type="scientific">Mycena indigotica</name>
    <dbReference type="NCBI Taxonomy" id="2126181"/>
    <lineage>
        <taxon>Eukaryota</taxon>
        <taxon>Fungi</taxon>
        <taxon>Dikarya</taxon>
        <taxon>Basidiomycota</taxon>
        <taxon>Agaricomycotina</taxon>
        <taxon>Agaricomycetes</taxon>
        <taxon>Agaricomycetidae</taxon>
        <taxon>Agaricales</taxon>
        <taxon>Marasmiineae</taxon>
        <taxon>Mycenaceae</taxon>
        <taxon>Mycena</taxon>
    </lineage>
</organism>
<dbReference type="EMBL" id="JACAZF010000006">
    <property type="protein sequence ID" value="KAF7302200.1"/>
    <property type="molecule type" value="Genomic_DNA"/>
</dbReference>
<feature type="compositionally biased region" description="Acidic residues" evidence="1">
    <location>
        <begin position="459"/>
        <end position="468"/>
    </location>
</feature>
<dbReference type="Gene3D" id="1.20.1280.50">
    <property type="match status" value="1"/>
</dbReference>
<dbReference type="GeneID" id="59347072"/>
<gene>
    <name evidence="2" type="ORF">MIND_00786900</name>
</gene>
<accession>A0A8H6SQP4</accession>
<feature type="region of interest" description="Disordered" evidence="1">
    <location>
        <begin position="443"/>
        <end position="468"/>
    </location>
</feature>
<dbReference type="Gene3D" id="3.80.10.10">
    <property type="entry name" value="Ribonuclease Inhibitor"/>
    <property type="match status" value="1"/>
</dbReference>
<dbReference type="OrthoDB" id="3139399at2759"/>